<evidence type="ECO:0000313" key="1">
    <source>
        <dbReference type="EMBL" id="KPO13997.1"/>
    </source>
</evidence>
<dbReference type="NCBIfam" id="NF033500">
    <property type="entry name" value="phi80_GamL"/>
    <property type="match status" value="1"/>
</dbReference>
<protein>
    <recommendedName>
        <fullName evidence="3">Host nuclease inhibitor GamL</fullName>
    </recommendedName>
</protein>
<dbReference type="EMBL" id="LDYI01000066">
    <property type="protein sequence ID" value="KPO13997.1"/>
    <property type="molecule type" value="Genomic_DNA"/>
</dbReference>
<sequence>MNAYLTYDRIEDRRWVEQQLTDEKEKWIDNRAKELIAMFPKYALQMSSLFLPKEAQMALVGEKAEEAYNDYVTRICYDRAEEEWDRLHPTCPF</sequence>
<dbReference type="AlphaFoldDB" id="A0A0P7PP34"/>
<accession>A0A0P7PP34</accession>
<organism evidence="1 2">
    <name type="scientific">Escherichia coli</name>
    <dbReference type="NCBI Taxonomy" id="562"/>
    <lineage>
        <taxon>Bacteria</taxon>
        <taxon>Pseudomonadati</taxon>
        <taxon>Pseudomonadota</taxon>
        <taxon>Gammaproteobacteria</taxon>
        <taxon>Enterobacterales</taxon>
        <taxon>Enterobacteriaceae</taxon>
        <taxon>Escherichia</taxon>
    </lineage>
</organism>
<comment type="caution">
    <text evidence="1">The sequence shown here is derived from an EMBL/GenBank/DDBJ whole genome shotgun (WGS) entry which is preliminary data.</text>
</comment>
<name>A0A0P7PP34_ECOLX</name>
<dbReference type="RefSeq" id="WP_048229705.1">
    <property type="nucleotide sequence ID" value="NZ_LDYI01000066.1"/>
</dbReference>
<evidence type="ECO:0000313" key="2">
    <source>
        <dbReference type="Proteomes" id="UP000050556"/>
    </source>
</evidence>
<proteinExistence type="predicted"/>
<dbReference type="Proteomes" id="UP000050556">
    <property type="component" value="Unassembled WGS sequence"/>
</dbReference>
<evidence type="ECO:0008006" key="3">
    <source>
        <dbReference type="Google" id="ProtNLM"/>
    </source>
</evidence>
<reference evidence="1 2" key="1">
    <citation type="journal article" date="2015" name="Front. Microbiol.">
        <title>Genetic determinants of heat resistance in Escherichia coli.</title>
        <authorList>
            <person name="Mercer R.G."/>
            <person name="Zheng J."/>
            <person name="Garcia-Hernandez R."/>
            <person name="Ruan L."/>
            <person name="Ganzle M.G."/>
            <person name="McMullen L.M."/>
        </authorList>
    </citation>
    <scope>NUCLEOTIDE SEQUENCE [LARGE SCALE GENOMIC DNA]</scope>
    <source>
        <strain evidence="1 2">AW1.3</strain>
    </source>
</reference>
<gene>
    <name evidence="1" type="ORF">ACU57_08325</name>
</gene>
<dbReference type="InterPro" id="IPR049911">
    <property type="entry name" value="GamL-like"/>
</dbReference>
<dbReference type="PATRIC" id="fig|562.7813.peg.2612"/>